<evidence type="ECO:0000256" key="6">
    <source>
        <dbReference type="SAM" id="Phobius"/>
    </source>
</evidence>
<feature type="domain" description="DUF2179" evidence="7">
    <location>
        <begin position="231"/>
        <end position="285"/>
    </location>
</feature>
<sequence>MASQIHQLQKNKIARFIFSVLLIIASAWMQVYIIQVFMNPCDLLSSGFTGLSILISRITQLLGIDFSVSLGILVLNIPAALLCYKSVSHRFTFLSCLQFGLVSLFLQVFDFTPFFDDKMLNILFGGFLYGLSISLALKADASTGGTDFIALYVSNKIHKSLWDYVFLFNATLILIFGALFGWEAAGYSLVFQFISTKTISGFYDRYAQVTLEITTDDPETVSDAFLNQFRHGMTILKGQGAYSKKPYYVCKTVISTYEQRDAIDCIRNVKPDVLINVYKTHHFYGAFYQKPIE</sequence>
<evidence type="ECO:0000256" key="1">
    <source>
        <dbReference type="ARBA" id="ARBA00004651"/>
    </source>
</evidence>
<feature type="transmembrane region" description="Helical" evidence="6">
    <location>
        <begin position="58"/>
        <end position="84"/>
    </location>
</feature>
<evidence type="ECO:0000256" key="5">
    <source>
        <dbReference type="ARBA" id="ARBA00023136"/>
    </source>
</evidence>
<evidence type="ECO:0000256" key="3">
    <source>
        <dbReference type="ARBA" id="ARBA00022692"/>
    </source>
</evidence>
<evidence type="ECO:0000256" key="2">
    <source>
        <dbReference type="ARBA" id="ARBA00022475"/>
    </source>
</evidence>
<feature type="transmembrane region" description="Helical" evidence="6">
    <location>
        <begin position="161"/>
        <end position="182"/>
    </location>
</feature>
<feature type="transmembrane region" description="Helical" evidence="6">
    <location>
        <begin position="16"/>
        <end position="38"/>
    </location>
</feature>
<reference evidence="8" key="2">
    <citation type="submission" date="2023-01" db="EMBL/GenBank/DDBJ databases">
        <title>Human gut microbiome strain richness.</title>
        <authorList>
            <person name="Chen-Liaw A."/>
        </authorList>
    </citation>
    <scope>NUCLEOTIDE SEQUENCE</scope>
    <source>
        <strain evidence="8">D8_m1001271B151109d0_201107</strain>
    </source>
</reference>
<dbReference type="RefSeq" id="WP_117445540.1">
    <property type="nucleotide sequence ID" value="NZ_CALCIP010000041.1"/>
</dbReference>
<dbReference type="Gene3D" id="3.30.70.120">
    <property type="match status" value="1"/>
</dbReference>
<comment type="caution">
    <text evidence="9">The sequence shown here is derived from an EMBL/GenBank/DDBJ whole genome shotgun (WGS) entry which is preliminary data.</text>
</comment>
<feature type="transmembrane region" description="Helical" evidence="6">
    <location>
        <begin position="121"/>
        <end position="140"/>
    </location>
</feature>
<dbReference type="Proteomes" id="UP000260721">
    <property type="component" value="Unassembled WGS sequence"/>
</dbReference>
<gene>
    <name evidence="9" type="ORF">DXC78_02350</name>
    <name evidence="8" type="ORF">PND82_04790</name>
</gene>
<dbReference type="GO" id="GO:0005886">
    <property type="term" value="C:plasma membrane"/>
    <property type="evidence" value="ECO:0007669"/>
    <property type="project" value="UniProtKB-SubCell"/>
</dbReference>
<protein>
    <submittedName>
        <fullName evidence="9">YitT family protein</fullName>
    </submittedName>
</protein>
<proteinExistence type="predicted"/>
<name>A0A3E3E6S9_9FIRM</name>
<evidence type="ECO:0000313" key="9">
    <source>
        <dbReference type="EMBL" id="RGD77632.1"/>
    </source>
</evidence>
<keyword evidence="4 6" id="KW-1133">Transmembrane helix</keyword>
<evidence type="ECO:0000256" key="4">
    <source>
        <dbReference type="ARBA" id="ARBA00022989"/>
    </source>
</evidence>
<dbReference type="Pfam" id="PF02588">
    <property type="entry name" value="YitT_membrane"/>
    <property type="match status" value="1"/>
</dbReference>
<dbReference type="Proteomes" id="UP001212981">
    <property type="component" value="Unassembled WGS sequence"/>
</dbReference>
<dbReference type="InterPro" id="IPR003740">
    <property type="entry name" value="YitT"/>
</dbReference>
<comment type="subcellular location">
    <subcellularLocation>
        <location evidence="1">Cell membrane</location>
        <topology evidence="1">Multi-pass membrane protein</topology>
    </subcellularLocation>
</comment>
<dbReference type="EMBL" id="JAQLXO010000005">
    <property type="protein sequence ID" value="MDB7982134.1"/>
    <property type="molecule type" value="Genomic_DNA"/>
</dbReference>
<dbReference type="InterPro" id="IPR051461">
    <property type="entry name" value="UPF0750_membrane"/>
</dbReference>
<dbReference type="AlphaFoldDB" id="A0A3E3E6S9"/>
<dbReference type="InterPro" id="IPR015867">
    <property type="entry name" value="N-reg_PII/ATP_PRibTrfase_C"/>
</dbReference>
<keyword evidence="5 6" id="KW-0472">Membrane</keyword>
<dbReference type="Pfam" id="PF10035">
    <property type="entry name" value="DUF2179"/>
    <property type="match status" value="1"/>
</dbReference>
<keyword evidence="3 6" id="KW-0812">Transmembrane</keyword>
<dbReference type="EMBL" id="QUSK01000004">
    <property type="protein sequence ID" value="RGD77632.1"/>
    <property type="molecule type" value="Genomic_DNA"/>
</dbReference>
<dbReference type="PANTHER" id="PTHR33545:SF5">
    <property type="entry name" value="UPF0750 MEMBRANE PROTEIN YITT"/>
    <property type="match status" value="1"/>
</dbReference>
<accession>A0A3E3E6S9</accession>
<keyword evidence="2" id="KW-1003">Cell membrane</keyword>
<evidence type="ECO:0000313" key="8">
    <source>
        <dbReference type="EMBL" id="MDB7982134.1"/>
    </source>
</evidence>
<organism evidence="9 10">
    <name type="scientific">Faecalicoccus pleomorphus</name>
    <dbReference type="NCBI Taxonomy" id="1323"/>
    <lineage>
        <taxon>Bacteria</taxon>
        <taxon>Bacillati</taxon>
        <taxon>Bacillota</taxon>
        <taxon>Erysipelotrichia</taxon>
        <taxon>Erysipelotrichales</taxon>
        <taxon>Erysipelotrichaceae</taxon>
        <taxon>Faecalicoccus</taxon>
    </lineage>
</organism>
<reference evidence="9 10" key="1">
    <citation type="submission" date="2018-08" db="EMBL/GenBank/DDBJ databases">
        <title>A genome reference for cultivated species of the human gut microbiota.</title>
        <authorList>
            <person name="Zou Y."/>
            <person name="Xue W."/>
            <person name="Luo G."/>
        </authorList>
    </citation>
    <scope>NUCLEOTIDE SEQUENCE [LARGE SCALE GENOMIC DNA]</scope>
    <source>
        <strain evidence="9 10">TF08-11</strain>
    </source>
</reference>
<dbReference type="InterPro" id="IPR019264">
    <property type="entry name" value="DUF2179"/>
</dbReference>
<dbReference type="PANTHER" id="PTHR33545">
    <property type="entry name" value="UPF0750 MEMBRANE PROTEIN YITT-RELATED"/>
    <property type="match status" value="1"/>
</dbReference>
<feature type="transmembrane region" description="Helical" evidence="6">
    <location>
        <begin position="91"/>
        <end position="109"/>
    </location>
</feature>
<dbReference type="PIRSF" id="PIRSF006483">
    <property type="entry name" value="Membrane_protein_YitT"/>
    <property type="match status" value="1"/>
</dbReference>
<evidence type="ECO:0000313" key="10">
    <source>
        <dbReference type="Proteomes" id="UP000260721"/>
    </source>
</evidence>
<evidence type="ECO:0000259" key="7">
    <source>
        <dbReference type="Pfam" id="PF10035"/>
    </source>
</evidence>